<dbReference type="EMBL" id="JAICCF010000004">
    <property type="protein sequence ID" value="MBW8686979.1"/>
    <property type="molecule type" value="Genomic_DNA"/>
</dbReference>
<keyword evidence="3" id="KW-1185">Reference proteome</keyword>
<gene>
    <name evidence="2" type="ORF">K1Y79_21770</name>
</gene>
<dbReference type="Proteomes" id="UP000812961">
    <property type="component" value="Unassembled WGS sequence"/>
</dbReference>
<reference evidence="2 3" key="1">
    <citation type="submission" date="2021-08" db="EMBL/GenBank/DDBJ databases">
        <title>The genome sequence of Chitinophaga sp. B61.</title>
        <authorList>
            <person name="Zhang X."/>
        </authorList>
    </citation>
    <scope>NUCLEOTIDE SEQUENCE [LARGE SCALE GENOMIC DNA]</scope>
    <source>
        <strain evidence="2 3">B61</strain>
    </source>
</reference>
<organism evidence="2 3">
    <name type="scientific">Chitinophaga rhizophila</name>
    <dbReference type="NCBI Taxonomy" id="2866212"/>
    <lineage>
        <taxon>Bacteria</taxon>
        <taxon>Pseudomonadati</taxon>
        <taxon>Bacteroidota</taxon>
        <taxon>Chitinophagia</taxon>
        <taxon>Chitinophagales</taxon>
        <taxon>Chitinophagaceae</taxon>
        <taxon>Chitinophaga</taxon>
    </lineage>
</organism>
<name>A0ABS7GH15_9BACT</name>
<comment type="caution">
    <text evidence="2">The sequence shown here is derived from an EMBL/GenBank/DDBJ whole genome shotgun (WGS) entry which is preliminary data.</text>
</comment>
<accession>A0ABS7GH15</accession>
<evidence type="ECO:0000313" key="2">
    <source>
        <dbReference type="EMBL" id="MBW8686979.1"/>
    </source>
</evidence>
<protein>
    <submittedName>
        <fullName evidence="2">YrhB family protein</fullName>
    </submittedName>
</protein>
<evidence type="ECO:0000313" key="3">
    <source>
        <dbReference type="Proteomes" id="UP000812961"/>
    </source>
</evidence>
<dbReference type="InterPro" id="IPR029082">
    <property type="entry name" value="Imm35"/>
</dbReference>
<evidence type="ECO:0000259" key="1">
    <source>
        <dbReference type="Pfam" id="PF15567"/>
    </source>
</evidence>
<proteinExistence type="predicted"/>
<sequence>MVTFAEALKIARDYLDISNNPSLYIMEDLTIEFEYGWVFFYQSTERVKIAGVLVGLGGNAPVLVDKLDGTLHRTGTAYRQEKYIEDYIKKKKMNNSK</sequence>
<dbReference type="Pfam" id="PF15567">
    <property type="entry name" value="Imm35"/>
    <property type="match status" value="1"/>
</dbReference>
<feature type="domain" description="Immunity protein 35" evidence="1">
    <location>
        <begin position="5"/>
        <end position="73"/>
    </location>
</feature>
<dbReference type="RefSeq" id="WP_220252306.1">
    <property type="nucleotide sequence ID" value="NZ_JAICCF010000004.1"/>
</dbReference>